<evidence type="ECO:0000313" key="2">
    <source>
        <dbReference type="Proteomes" id="UP001163603"/>
    </source>
</evidence>
<accession>A0ACC0XPW6</accession>
<evidence type="ECO:0000313" key="1">
    <source>
        <dbReference type="EMBL" id="KAJ0021143.1"/>
    </source>
</evidence>
<keyword evidence="2" id="KW-1185">Reference proteome</keyword>
<sequence length="85" mass="9674">MNSMFSLFNVVCASCLSLKRERASLSCATKESNNTQVQSQEYLSNSLNLNKKQESHTSSKTRRGKPMFSLELDGLHCFETLVFYK</sequence>
<dbReference type="EMBL" id="CM047746">
    <property type="protein sequence ID" value="KAJ0021143.1"/>
    <property type="molecule type" value="Genomic_DNA"/>
</dbReference>
<reference evidence="2" key="1">
    <citation type="journal article" date="2023" name="G3 (Bethesda)">
        <title>Genome assembly and association tests identify interacting loci associated with vigor, precocity, and sex in interspecific pistachio rootstocks.</title>
        <authorList>
            <person name="Palmer W."/>
            <person name="Jacygrad E."/>
            <person name="Sagayaradj S."/>
            <person name="Cavanaugh K."/>
            <person name="Han R."/>
            <person name="Bertier L."/>
            <person name="Beede B."/>
            <person name="Kafkas S."/>
            <person name="Golino D."/>
            <person name="Preece J."/>
            <person name="Michelmore R."/>
        </authorList>
    </citation>
    <scope>NUCLEOTIDE SEQUENCE [LARGE SCALE GENOMIC DNA]</scope>
</reference>
<gene>
    <name evidence="1" type="ORF">Pint_32121</name>
</gene>
<dbReference type="Proteomes" id="UP001163603">
    <property type="component" value="Chromosome 11"/>
</dbReference>
<proteinExistence type="predicted"/>
<comment type="caution">
    <text evidence="1">The sequence shown here is derived from an EMBL/GenBank/DDBJ whole genome shotgun (WGS) entry which is preliminary data.</text>
</comment>
<name>A0ACC0XPW6_9ROSI</name>
<protein>
    <submittedName>
        <fullName evidence="1">Uncharacterized protein</fullName>
    </submittedName>
</protein>
<organism evidence="1 2">
    <name type="scientific">Pistacia integerrima</name>
    <dbReference type="NCBI Taxonomy" id="434235"/>
    <lineage>
        <taxon>Eukaryota</taxon>
        <taxon>Viridiplantae</taxon>
        <taxon>Streptophyta</taxon>
        <taxon>Embryophyta</taxon>
        <taxon>Tracheophyta</taxon>
        <taxon>Spermatophyta</taxon>
        <taxon>Magnoliopsida</taxon>
        <taxon>eudicotyledons</taxon>
        <taxon>Gunneridae</taxon>
        <taxon>Pentapetalae</taxon>
        <taxon>rosids</taxon>
        <taxon>malvids</taxon>
        <taxon>Sapindales</taxon>
        <taxon>Anacardiaceae</taxon>
        <taxon>Pistacia</taxon>
    </lineage>
</organism>